<dbReference type="InterPro" id="IPR046513">
    <property type="entry name" value="DUF6691"/>
</dbReference>
<dbReference type="KEGG" id="ppru:FDP22_17510"/>
<protein>
    <recommendedName>
        <fullName evidence="4">YeeE/YedE family protein</fullName>
    </recommendedName>
</protein>
<sequence>MRAVMAFACGLVFSAGLILSDMVNPARVQAFLDIGGAWDPTLAFVMGGAVCVAALGWALARGRRTAVLGGPLPGPPAGRVDGRLALGAVLFGVGWGLVGFCPGPALAALGAGRPEPWIFAAAMLAGMLGWQMAAALRGRSG</sequence>
<organism evidence="2 3">
    <name type="scientific">Paroceanicella profunda</name>
    <dbReference type="NCBI Taxonomy" id="2579971"/>
    <lineage>
        <taxon>Bacteria</taxon>
        <taxon>Pseudomonadati</taxon>
        <taxon>Pseudomonadota</taxon>
        <taxon>Alphaproteobacteria</taxon>
        <taxon>Rhodobacterales</taxon>
        <taxon>Paracoccaceae</taxon>
        <taxon>Paroceanicella</taxon>
    </lineage>
</organism>
<keyword evidence="1" id="KW-0472">Membrane</keyword>
<proteinExistence type="predicted"/>
<dbReference type="OrthoDB" id="9790409at2"/>
<feature type="transmembrane region" description="Helical" evidence="1">
    <location>
        <begin position="40"/>
        <end position="60"/>
    </location>
</feature>
<dbReference type="AlphaFoldDB" id="A0A5B8FZ89"/>
<evidence type="ECO:0000313" key="3">
    <source>
        <dbReference type="Proteomes" id="UP000305888"/>
    </source>
</evidence>
<dbReference type="Pfam" id="PF20398">
    <property type="entry name" value="DUF6691"/>
    <property type="match status" value="1"/>
</dbReference>
<gene>
    <name evidence="2" type="ORF">FDP22_17510</name>
</gene>
<keyword evidence="1" id="KW-1133">Transmembrane helix</keyword>
<feature type="transmembrane region" description="Helical" evidence="1">
    <location>
        <begin position="117"/>
        <end position="136"/>
    </location>
</feature>
<dbReference type="Proteomes" id="UP000305888">
    <property type="component" value="Chromosome"/>
</dbReference>
<evidence type="ECO:0000256" key="1">
    <source>
        <dbReference type="SAM" id="Phobius"/>
    </source>
</evidence>
<evidence type="ECO:0000313" key="2">
    <source>
        <dbReference type="EMBL" id="QDL93785.1"/>
    </source>
</evidence>
<keyword evidence="3" id="KW-1185">Reference proteome</keyword>
<evidence type="ECO:0008006" key="4">
    <source>
        <dbReference type="Google" id="ProtNLM"/>
    </source>
</evidence>
<accession>A0A5B8FZ89</accession>
<name>A0A5B8FZ89_9RHOB</name>
<dbReference type="EMBL" id="CP040818">
    <property type="protein sequence ID" value="QDL93785.1"/>
    <property type="molecule type" value="Genomic_DNA"/>
</dbReference>
<keyword evidence="1" id="KW-0812">Transmembrane</keyword>
<reference evidence="2 3" key="1">
    <citation type="submission" date="2019-06" db="EMBL/GenBank/DDBJ databases">
        <title>Genome sequence of Rhodobacteraceae bacterium D4M1.</title>
        <authorList>
            <person name="Cao J."/>
        </authorList>
    </citation>
    <scope>NUCLEOTIDE SEQUENCE [LARGE SCALE GENOMIC DNA]</scope>
    <source>
        <strain evidence="2 3">D4M1</strain>
    </source>
</reference>
<feature type="transmembrane region" description="Helical" evidence="1">
    <location>
        <begin position="84"/>
        <end position="111"/>
    </location>
</feature>